<organism evidence="2 3">
    <name type="scientific">Cytobacillus spartinae</name>
    <dbReference type="NCBI Taxonomy" id="3299023"/>
    <lineage>
        <taxon>Bacteria</taxon>
        <taxon>Bacillati</taxon>
        <taxon>Bacillota</taxon>
        <taxon>Bacilli</taxon>
        <taxon>Bacillales</taxon>
        <taxon>Bacillaceae</taxon>
        <taxon>Cytobacillus</taxon>
    </lineage>
</organism>
<evidence type="ECO:0000313" key="3">
    <source>
        <dbReference type="Proteomes" id="UP001601059"/>
    </source>
</evidence>
<dbReference type="Pfam" id="PF04134">
    <property type="entry name" value="DCC1-like"/>
    <property type="match status" value="1"/>
</dbReference>
<dbReference type="EMBL" id="JBIACK010000015">
    <property type="protein sequence ID" value="MFE8703330.1"/>
    <property type="molecule type" value="Genomic_DNA"/>
</dbReference>
<protein>
    <submittedName>
        <fullName evidence="2">Thiol-disulfide oxidoreductase DCC family protein</fullName>
    </submittedName>
</protein>
<sequence>MKRIALYDGKCSLCKESKKIFQKLDVLNQVEWISLQQYNEENGECDFHPVELRKELHLLLPSGKALKGFFAVRSVLLRSPYSFVFALPLYIPFVHLIGSPIYRWIAKNRHKFLKRKCDDGSCSL</sequence>
<accession>A0ABW6KGE4</accession>
<evidence type="ECO:0000313" key="2">
    <source>
        <dbReference type="EMBL" id="MFE8703330.1"/>
    </source>
</evidence>
<proteinExistence type="predicted"/>
<name>A0ABW6KGE4_9BACI</name>
<feature type="transmembrane region" description="Helical" evidence="1">
    <location>
        <begin position="83"/>
        <end position="105"/>
    </location>
</feature>
<comment type="caution">
    <text evidence="2">The sequence shown here is derived from an EMBL/GenBank/DDBJ whole genome shotgun (WGS) entry which is preliminary data.</text>
</comment>
<dbReference type="RefSeq" id="WP_389363780.1">
    <property type="nucleotide sequence ID" value="NZ_JBIACK010000015.1"/>
</dbReference>
<keyword evidence="1" id="KW-1133">Transmembrane helix</keyword>
<dbReference type="PANTHER" id="PTHR34290:SF2">
    <property type="entry name" value="OS04G0668800 PROTEIN"/>
    <property type="match status" value="1"/>
</dbReference>
<dbReference type="InterPro" id="IPR007263">
    <property type="entry name" value="DCC1-like"/>
</dbReference>
<keyword evidence="3" id="KW-1185">Reference proteome</keyword>
<gene>
    <name evidence="2" type="ORF">ACFYKX_22475</name>
</gene>
<reference evidence="2 3" key="1">
    <citation type="submission" date="2024-08" db="EMBL/GenBank/DDBJ databases">
        <title>Two novel Cytobacillus novel species.</title>
        <authorList>
            <person name="Liu G."/>
        </authorList>
    </citation>
    <scope>NUCLEOTIDE SEQUENCE [LARGE SCALE GENOMIC DNA]</scope>
    <source>
        <strain evidence="2 3">FJAT-54145</strain>
    </source>
</reference>
<evidence type="ECO:0000256" key="1">
    <source>
        <dbReference type="SAM" id="Phobius"/>
    </source>
</evidence>
<dbReference type="Proteomes" id="UP001601059">
    <property type="component" value="Unassembled WGS sequence"/>
</dbReference>
<keyword evidence="1" id="KW-0812">Transmembrane</keyword>
<keyword evidence="1" id="KW-0472">Membrane</keyword>
<dbReference type="PANTHER" id="PTHR34290">
    <property type="entry name" value="SI:CH73-390P7.2"/>
    <property type="match status" value="1"/>
</dbReference>
<dbReference type="InterPro" id="IPR044691">
    <property type="entry name" value="DCC1_Trx"/>
</dbReference>